<sequence length="318" mass="35833">MVSQTQNLPFSLCLLLFISQASAKPEYENRYAVCYTTGEYAPNSTYDTNLKVVLSRLTTSNTKIDYGFYSYAYGQEGSDRVYATGICRGDVTPHACRTCLNNSASLLLKQCPNKNQAQGGYDICKLHYAYYSLDGYQEYNFWVYNSTEANVTDWHQYSYVLNNLLATLRVKAATTDPSLNRKYASGNATAPNSQTIYAVVQCNPDLTAGECNDCLNRTFSKIPECCNNRSGGRVIRSTCDFRYENYSFYKPMPDTLTLQLSPQGPPSPSPSIEPSTTAKSSQGTHHGILTLIIYQTCKLVHLYIFIIRFIYLFSLKIW</sequence>
<evidence type="ECO:0000256" key="3">
    <source>
        <dbReference type="SAM" id="MobiDB-lite"/>
    </source>
</evidence>
<proteinExistence type="predicted"/>
<comment type="caution">
    <text evidence="6">The sequence shown here is derived from an EMBL/GenBank/DDBJ whole genome shotgun (WGS) entry which is preliminary data.</text>
</comment>
<gene>
    <name evidence="6" type="ORF">Fmac_023386</name>
</gene>
<name>A0ABD1LLC3_9FABA</name>
<evidence type="ECO:0000313" key="7">
    <source>
        <dbReference type="Proteomes" id="UP001603857"/>
    </source>
</evidence>
<accession>A0ABD1LLC3</accession>
<keyword evidence="1 4" id="KW-0732">Signal</keyword>
<dbReference type="Proteomes" id="UP001603857">
    <property type="component" value="Unassembled WGS sequence"/>
</dbReference>
<evidence type="ECO:0000256" key="4">
    <source>
        <dbReference type="SAM" id="SignalP"/>
    </source>
</evidence>
<dbReference type="Pfam" id="PF01657">
    <property type="entry name" value="Stress-antifung"/>
    <property type="match status" value="2"/>
</dbReference>
<dbReference type="PANTHER" id="PTHR32099:SF103">
    <property type="entry name" value="GNK2-HOMOLOGOUS DOMAIN-CONTAINING PROTEIN"/>
    <property type="match status" value="1"/>
</dbReference>
<evidence type="ECO:0000313" key="6">
    <source>
        <dbReference type="EMBL" id="KAL2324328.1"/>
    </source>
</evidence>
<protein>
    <recommendedName>
        <fullName evidence="5">Gnk2-homologous domain-containing protein</fullName>
    </recommendedName>
</protein>
<dbReference type="FunFam" id="3.30.430.20:FF:000002">
    <property type="entry name" value="Cysteine-rich receptor-like protein kinase 10"/>
    <property type="match status" value="1"/>
</dbReference>
<feature type="chain" id="PRO_5044755078" description="Gnk2-homologous domain-containing protein" evidence="4">
    <location>
        <begin position="24"/>
        <end position="318"/>
    </location>
</feature>
<evidence type="ECO:0000256" key="1">
    <source>
        <dbReference type="ARBA" id="ARBA00022729"/>
    </source>
</evidence>
<dbReference type="InterPro" id="IPR038408">
    <property type="entry name" value="GNK2_sf"/>
</dbReference>
<dbReference type="PROSITE" id="PS51473">
    <property type="entry name" value="GNK2"/>
    <property type="match status" value="2"/>
</dbReference>
<dbReference type="InterPro" id="IPR002902">
    <property type="entry name" value="GNK2"/>
</dbReference>
<dbReference type="PANTHER" id="PTHR32099">
    <property type="entry name" value="CYSTEINE-RICH REPEAT SECRETORY PROTEIN"/>
    <property type="match status" value="1"/>
</dbReference>
<dbReference type="EMBL" id="JBGMDY010000008">
    <property type="protein sequence ID" value="KAL2324328.1"/>
    <property type="molecule type" value="Genomic_DNA"/>
</dbReference>
<evidence type="ECO:0000259" key="5">
    <source>
        <dbReference type="PROSITE" id="PS51473"/>
    </source>
</evidence>
<keyword evidence="7" id="KW-1185">Reference proteome</keyword>
<feature type="region of interest" description="Disordered" evidence="3">
    <location>
        <begin position="259"/>
        <end position="281"/>
    </location>
</feature>
<feature type="domain" description="Gnk2-homologous" evidence="5">
    <location>
        <begin position="139"/>
        <end position="248"/>
    </location>
</feature>
<evidence type="ECO:0000256" key="2">
    <source>
        <dbReference type="ARBA" id="ARBA00022737"/>
    </source>
</evidence>
<organism evidence="6 7">
    <name type="scientific">Flemingia macrophylla</name>
    <dbReference type="NCBI Taxonomy" id="520843"/>
    <lineage>
        <taxon>Eukaryota</taxon>
        <taxon>Viridiplantae</taxon>
        <taxon>Streptophyta</taxon>
        <taxon>Embryophyta</taxon>
        <taxon>Tracheophyta</taxon>
        <taxon>Spermatophyta</taxon>
        <taxon>Magnoliopsida</taxon>
        <taxon>eudicotyledons</taxon>
        <taxon>Gunneridae</taxon>
        <taxon>Pentapetalae</taxon>
        <taxon>rosids</taxon>
        <taxon>fabids</taxon>
        <taxon>Fabales</taxon>
        <taxon>Fabaceae</taxon>
        <taxon>Papilionoideae</taxon>
        <taxon>50 kb inversion clade</taxon>
        <taxon>NPAAA clade</taxon>
        <taxon>indigoferoid/millettioid clade</taxon>
        <taxon>Phaseoleae</taxon>
        <taxon>Flemingia</taxon>
    </lineage>
</organism>
<dbReference type="CDD" id="cd23509">
    <property type="entry name" value="Gnk2-like"/>
    <property type="match status" value="2"/>
</dbReference>
<reference evidence="6 7" key="1">
    <citation type="submission" date="2024-08" db="EMBL/GenBank/DDBJ databases">
        <title>Insights into the chromosomal genome structure of Flemingia macrophylla.</title>
        <authorList>
            <person name="Ding Y."/>
            <person name="Zhao Y."/>
            <person name="Bi W."/>
            <person name="Wu M."/>
            <person name="Zhao G."/>
            <person name="Gong Y."/>
            <person name="Li W."/>
            <person name="Zhang P."/>
        </authorList>
    </citation>
    <scope>NUCLEOTIDE SEQUENCE [LARGE SCALE GENOMIC DNA]</scope>
    <source>
        <strain evidence="6">DYQJB</strain>
        <tissue evidence="6">Leaf</tissue>
    </source>
</reference>
<keyword evidence="2" id="KW-0677">Repeat</keyword>
<dbReference type="AlphaFoldDB" id="A0ABD1LLC3"/>
<feature type="domain" description="Gnk2-homologous" evidence="5">
    <location>
        <begin position="28"/>
        <end position="133"/>
    </location>
</feature>
<dbReference type="Gene3D" id="3.30.430.20">
    <property type="entry name" value="Gnk2 domain, C-X8-C-X2-C motif"/>
    <property type="match status" value="2"/>
</dbReference>
<feature type="signal peptide" evidence="4">
    <location>
        <begin position="1"/>
        <end position="23"/>
    </location>
</feature>